<dbReference type="CDD" id="cd18729">
    <property type="entry name" value="PIN_Zc3h12-like"/>
    <property type="match status" value="1"/>
</dbReference>
<dbReference type="PANTHER" id="PTHR12876:SF11">
    <property type="entry name" value="RIBONUCLEASE ZC3H12D-RELATED"/>
    <property type="match status" value="1"/>
</dbReference>
<dbReference type="Pfam" id="PF18039">
    <property type="entry name" value="UBA_6"/>
    <property type="match status" value="1"/>
</dbReference>
<keyword evidence="7" id="KW-0378">Hydrolase</keyword>
<dbReference type="InterPro" id="IPR040546">
    <property type="entry name" value="Rege-1_UBA-like"/>
</dbReference>
<keyword evidence="3" id="KW-0540">Nuclease</keyword>
<dbReference type="GO" id="GO:0005634">
    <property type="term" value="C:nucleus"/>
    <property type="evidence" value="ECO:0007669"/>
    <property type="project" value="TreeGrafter"/>
</dbReference>
<dbReference type="InterPro" id="IPR021869">
    <property type="entry name" value="RNase_Zc3h12_NYN"/>
</dbReference>
<dbReference type="Proteomes" id="UP001230051">
    <property type="component" value="Unassembled WGS sequence"/>
</dbReference>
<evidence type="ECO:0000256" key="1">
    <source>
        <dbReference type="ARBA" id="ARBA00001946"/>
    </source>
</evidence>
<accession>A0AAD8GC32</accession>
<dbReference type="GO" id="GO:0016787">
    <property type="term" value="F:hydrolase activity"/>
    <property type="evidence" value="ECO:0007669"/>
    <property type="project" value="UniProtKB-KW"/>
</dbReference>
<keyword evidence="6 10" id="KW-0863">Zinc-finger</keyword>
<dbReference type="InterPro" id="IPR000571">
    <property type="entry name" value="Znf_CCCH"/>
</dbReference>
<evidence type="ECO:0000256" key="2">
    <source>
        <dbReference type="ARBA" id="ARBA00010922"/>
    </source>
</evidence>
<keyword evidence="4 10" id="KW-0479">Metal-binding</keyword>
<dbReference type="PANTHER" id="PTHR12876">
    <property type="entry name" value="N4BP1-RELATED"/>
    <property type="match status" value="1"/>
</dbReference>
<dbReference type="GO" id="GO:0003729">
    <property type="term" value="F:mRNA binding"/>
    <property type="evidence" value="ECO:0007669"/>
    <property type="project" value="TreeGrafter"/>
</dbReference>
<dbReference type="InterPro" id="IPR051101">
    <property type="entry name" value="ZC3H12/N4BP1_RNase_Reg"/>
</dbReference>
<evidence type="ECO:0000259" key="12">
    <source>
        <dbReference type="PROSITE" id="PS50103"/>
    </source>
</evidence>
<reference evidence="13" key="1">
    <citation type="submission" date="2022-02" db="EMBL/GenBank/DDBJ databases">
        <title>Atlantic sturgeon de novo genome assembly.</title>
        <authorList>
            <person name="Stock M."/>
            <person name="Klopp C."/>
            <person name="Guiguen Y."/>
            <person name="Cabau C."/>
            <person name="Parinello H."/>
            <person name="Santidrian Yebra-Pimentel E."/>
            <person name="Kuhl H."/>
            <person name="Dirks R.P."/>
            <person name="Guessner J."/>
            <person name="Wuertz S."/>
            <person name="Du K."/>
            <person name="Schartl M."/>
        </authorList>
    </citation>
    <scope>NUCLEOTIDE SEQUENCE</scope>
    <source>
        <strain evidence="13">STURGEONOMICS-FGT-2020</strain>
        <tissue evidence="13">Whole blood</tissue>
    </source>
</reference>
<gene>
    <name evidence="13" type="primary">Zc3h12a</name>
    <name evidence="13" type="ORF">AOXY_G6419</name>
</gene>
<dbReference type="PROSITE" id="PS50103">
    <property type="entry name" value="ZF_C3H1"/>
    <property type="match status" value="1"/>
</dbReference>
<dbReference type="GO" id="GO:0008270">
    <property type="term" value="F:zinc ion binding"/>
    <property type="evidence" value="ECO:0007669"/>
    <property type="project" value="UniProtKB-KW"/>
</dbReference>
<keyword evidence="5" id="KW-0255">Endonuclease</keyword>
<dbReference type="FunFam" id="3.40.50.11980:FF:000001">
    <property type="entry name" value="ZC3H12A isoform 1"/>
    <property type="match status" value="1"/>
</dbReference>
<feature type="domain" description="C3H1-type" evidence="12">
    <location>
        <begin position="247"/>
        <end position="278"/>
    </location>
</feature>
<dbReference type="EMBL" id="JAGXEW010000005">
    <property type="protein sequence ID" value="KAK1171560.1"/>
    <property type="molecule type" value="Genomic_DNA"/>
</dbReference>
<dbReference type="GO" id="GO:0004521">
    <property type="term" value="F:RNA endonuclease activity"/>
    <property type="evidence" value="ECO:0007669"/>
    <property type="project" value="TreeGrafter"/>
</dbReference>
<evidence type="ECO:0000313" key="14">
    <source>
        <dbReference type="Proteomes" id="UP001230051"/>
    </source>
</evidence>
<evidence type="ECO:0000256" key="4">
    <source>
        <dbReference type="ARBA" id="ARBA00022723"/>
    </source>
</evidence>
<feature type="zinc finger region" description="C3H1-type" evidence="10">
    <location>
        <begin position="247"/>
        <end position="278"/>
    </location>
</feature>
<evidence type="ECO:0000256" key="10">
    <source>
        <dbReference type="PROSITE-ProRule" id="PRU00723"/>
    </source>
</evidence>
<comment type="similarity">
    <text evidence="2">Belongs to the ZC3H12 family.</text>
</comment>
<keyword evidence="8 10" id="KW-0862">Zinc</keyword>
<name>A0AAD8GC32_ACIOX</name>
<keyword evidence="9" id="KW-0460">Magnesium</keyword>
<feature type="region of interest" description="Disordered" evidence="11">
    <location>
        <begin position="47"/>
        <end position="83"/>
    </location>
</feature>
<proteinExistence type="inferred from homology"/>
<dbReference type="GO" id="GO:0036464">
    <property type="term" value="C:cytoplasmic ribonucleoprotein granule"/>
    <property type="evidence" value="ECO:0007669"/>
    <property type="project" value="TreeGrafter"/>
</dbReference>
<evidence type="ECO:0000256" key="5">
    <source>
        <dbReference type="ARBA" id="ARBA00022759"/>
    </source>
</evidence>
<evidence type="ECO:0000256" key="7">
    <source>
        <dbReference type="ARBA" id="ARBA00022801"/>
    </source>
</evidence>
<dbReference type="AlphaFoldDB" id="A0AAD8GC32"/>
<evidence type="ECO:0000256" key="3">
    <source>
        <dbReference type="ARBA" id="ARBA00022722"/>
    </source>
</evidence>
<evidence type="ECO:0000313" key="13">
    <source>
        <dbReference type="EMBL" id="KAK1171560.1"/>
    </source>
</evidence>
<protein>
    <submittedName>
        <fullName evidence="13">Ribonuclease ZC3H12D</fullName>
    </submittedName>
</protein>
<evidence type="ECO:0000256" key="8">
    <source>
        <dbReference type="ARBA" id="ARBA00022833"/>
    </source>
</evidence>
<keyword evidence="14" id="KW-1185">Reference proteome</keyword>
<evidence type="ECO:0000256" key="11">
    <source>
        <dbReference type="SAM" id="MobiDB-lite"/>
    </source>
</evidence>
<comment type="cofactor">
    <cofactor evidence="1">
        <name>Mg(2+)</name>
        <dbReference type="ChEBI" id="CHEBI:18420"/>
    </cofactor>
</comment>
<dbReference type="Pfam" id="PF11977">
    <property type="entry name" value="RNase_Zc3h12a"/>
    <property type="match status" value="1"/>
</dbReference>
<evidence type="ECO:0000256" key="6">
    <source>
        <dbReference type="ARBA" id="ARBA00022771"/>
    </source>
</evidence>
<sequence>MSRHQNKIERFLKLGYSEKDIVRVLESLRQDALTNDILEELIKTNHKAEVEQPRSSSPQLVPRGCSPQEPVKPSPLAEEEDSDPCSVLRPIVIDGSNIAMSHGNKQVFSCHGIQLAVLWFWERGHRDITVFVPSWRKEQPRPETPITDQNILHELEKRKILVYTPSRRVKGKRVVCYDDRYIVKLAYESDGIIVSNDNYRDLQNEKQDWKRFIEGRLLMYSFVNDKFMPPDDPLGRSGPLIENFLRKTPNIPEHKWQHCPYGKKCTYGIKCKFYHPERSNQSHMSVADELRAKTKSTSPKPFKEDEQPLNTRARSANQMELPVALGMAVSYGQNAKVSVCNNLRSTAPLSHEGVHHRYSPNHLLDSEKQNVNPSYLQYSTTFQNPGCDEGFESMEVKFSNMFIQDKPDKQSNFCSTEYDRAPCSSWCDSPSHCKNSGYFFSHAHSMDCACSHRCSPAGIAPNPCFSYRNPPQKMPQSCGSQLQGSGSPTLSPGLYANFLPMHNFENHKQNSCDLTAPPCDQAPLTVQEQQQHHYHFNHGHSATLNNSWRNGQMGSPAANQAYTLSSEQSFSLTEQKKYVRNQLSATFPQGVVDQVMSLYPNVLDRRHLISLIYKFKSNHTRF</sequence>
<dbReference type="Gene3D" id="3.40.50.11980">
    <property type="match status" value="1"/>
</dbReference>
<comment type="caution">
    <text evidence="13">The sequence shown here is derived from an EMBL/GenBank/DDBJ whole genome shotgun (WGS) entry which is preliminary data.</text>
</comment>
<evidence type="ECO:0000256" key="9">
    <source>
        <dbReference type="ARBA" id="ARBA00022842"/>
    </source>
</evidence>
<organism evidence="13 14">
    <name type="scientific">Acipenser oxyrinchus oxyrinchus</name>
    <dbReference type="NCBI Taxonomy" id="40147"/>
    <lineage>
        <taxon>Eukaryota</taxon>
        <taxon>Metazoa</taxon>
        <taxon>Chordata</taxon>
        <taxon>Craniata</taxon>
        <taxon>Vertebrata</taxon>
        <taxon>Euteleostomi</taxon>
        <taxon>Actinopterygii</taxon>
        <taxon>Chondrostei</taxon>
        <taxon>Acipenseriformes</taxon>
        <taxon>Acipenseridae</taxon>
        <taxon>Acipenser</taxon>
    </lineage>
</organism>